<dbReference type="EMBL" id="CP117525">
    <property type="protein sequence ID" value="WDA44463.1"/>
    <property type="molecule type" value="Genomic_DNA"/>
</dbReference>
<keyword evidence="2" id="KW-0812">Transmembrane</keyword>
<keyword evidence="2" id="KW-0472">Membrane</keyword>
<name>A0AAX3MBW5_FUSNU</name>
<feature type="transmembrane region" description="Helical" evidence="2">
    <location>
        <begin position="42"/>
        <end position="62"/>
    </location>
</feature>
<sequence length="311" mass="36858">MLISIILGIFILNFIFVFTDWIAGKGLNICAIIYSPISNEGWLSFIGVFVGGFSTFLLFLSAKETLKNERIRFRNENKRKEKELEHEKNKVKYEKEKKKLEKEMEVVEECLNALDINEVYNLVTLTFGTSFQKDFKSDKEIMKNIISSRIELVKCITLTKIKLNCNTTFKVLIRRNSLENKEEDCNKEKSESLEGNINDKLNYLYAIYIKILEKIFMKIIRATHTNSLRERNEEINTIFSIKDNQISSFFSKIYKEYEENLPNKIKSNLEEDIIKGDYRYPFYICLDLVVDELTEYFKKKEKEVEKKFFKK</sequence>
<dbReference type="RefSeq" id="WP_273833757.1">
    <property type="nucleotide sequence ID" value="NZ_CP117525.1"/>
</dbReference>
<evidence type="ECO:0000256" key="2">
    <source>
        <dbReference type="SAM" id="Phobius"/>
    </source>
</evidence>
<accession>A0AAX3MBW5</accession>
<dbReference type="AlphaFoldDB" id="A0AAX3MBW5"/>
<feature type="transmembrane region" description="Helical" evidence="2">
    <location>
        <begin position="5"/>
        <end position="22"/>
    </location>
</feature>
<organism evidence="3 4">
    <name type="scientific">Fusobacterium nucleatum</name>
    <dbReference type="NCBI Taxonomy" id="851"/>
    <lineage>
        <taxon>Bacteria</taxon>
        <taxon>Fusobacteriati</taxon>
        <taxon>Fusobacteriota</taxon>
        <taxon>Fusobacteriia</taxon>
        <taxon>Fusobacteriales</taxon>
        <taxon>Fusobacteriaceae</taxon>
        <taxon>Fusobacterium</taxon>
    </lineage>
</organism>
<evidence type="ECO:0000256" key="1">
    <source>
        <dbReference type="SAM" id="Coils"/>
    </source>
</evidence>
<protein>
    <submittedName>
        <fullName evidence="3">Uncharacterized protein</fullName>
    </submittedName>
</protein>
<evidence type="ECO:0000313" key="3">
    <source>
        <dbReference type="EMBL" id="WDA44463.1"/>
    </source>
</evidence>
<keyword evidence="2" id="KW-1133">Transmembrane helix</keyword>
<feature type="coiled-coil region" evidence="1">
    <location>
        <begin position="63"/>
        <end position="117"/>
    </location>
</feature>
<keyword evidence="1" id="KW-0175">Coiled coil</keyword>
<reference evidence="3" key="1">
    <citation type="submission" date="2023-02" db="EMBL/GenBank/DDBJ databases">
        <title>Pan-genomic study of Fusobacterium nucleatum reveals the distribution of pathogenic genes and functional clusters at subspecies and strain levels.</title>
        <authorList>
            <person name="Feng Q."/>
            <person name="Sun T."/>
        </authorList>
    </citation>
    <scope>NUCLEOTIDE SEQUENCE</scope>
    <source>
        <strain evidence="3">FNV</strain>
    </source>
</reference>
<evidence type="ECO:0000313" key="4">
    <source>
        <dbReference type="Proteomes" id="UP001214996"/>
    </source>
</evidence>
<dbReference type="Proteomes" id="UP001214996">
    <property type="component" value="Chromosome"/>
</dbReference>
<proteinExistence type="predicted"/>
<gene>
    <name evidence="3" type="ORF">PSR69_02410</name>
</gene>